<dbReference type="EnsemblMetazoa" id="XM_031926516">
    <property type="protein sequence ID" value="XP_031782376"/>
    <property type="gene ID" value="LOC116416794"/>
</dbReference>
<dbReference type="RefSeq" id="XP_031782376.1">
    <property type="nucleotide sequence ID" value="XM_031926516.1"/>
</dbReference>
<accession>A0A7M7Q999</accession>
<evidence type="ECO:0000313" key="1">
    <source>
        <dbReference type="EnsemblMetazoa" id="XP_031782376"/>
    </source>
</evidence>
<proteinExistence type="predicted"/>
<organism evidence="1 2">
    <name type="scientific">Nasonia vitripennis</name>
    <name type="common">Parasitic wasp</name>
    <dbReference type="NCBI Taxonomy" id="7425"/>
    <lineage>
        <taxon>Eukaryota</taxon>
        <taxon>Metazoa</taxon>
        <taxon>Ecdysozoa</taxon>
        <taxon>Arthropoda</taxon>
        <taxon>Hexapoda</taxon>
        <taxon>Insecta</taxon>
        <taxon>Pterygota</taxon>
        <taxon>Neoptera</taxon>
        <taxon>Endopterygota</taxon>
        <taxon>Hymenoptera</taxon>
        <taxon>Apocrita</taxon>
        <taxon>Proctotrupomorpha</taxon>
        <taxon>Chalcidoidea</taxon>
        <taxon>Pteromalidae</taxon>
        <taxon>Pteromalinae</taxon>
        <taxon>Nasonia</taxon>
    </lineage>
</organism>
<keyword evidence="2" id="KW-1185">Reference proteome</keyword>
<dbReference type="KEGG" id="nvi:116416794"/>
<dbReference type="InParanoid" id="A0A7M7Q999"/>
<dbReference type="Proteomes" id="UP000002358">
    <property type="component" value="Chromosome 3"/>
</dbReference>
<reference evidence="1" key="1">
    <citation type="submission" date="2021-01" db="UniProtKB">
        <authorList>
            <consortium name="EnsemblMetazoa"/>
        </authorList>
    </citation>
    <scope>IDENTIFICATION</scope>
</reference>
<name>A0A7M7Q999_NASVI</name>
<dbReference type="AlphaFoldDB" id="A0A7M7Q999"/>
<dbReference type="GeneID" id="116416794"/>
<protein>
    <submittedName>
        <fullName evidence="1">Uncharacterized protein</fullName>
    </submittedName>
</protein>
<evidence type="ECO:0000313" key="2">
    <source>
        <dbReference type="Proteomes" id="UP000002358"/>
    </source>
</evidence>
<sequence>MCMDWKLGGSANEVVNSKSSTLLIRYKKQTIPKASCNSHFSQPLIILPTGHLDMNTHIFYSVWTFVCLAEKQEFHHLVPKVCHFLWKKRNRSTVSSLVRKSQRKEAHFVWTAYICSFSTLAIRYSGGSQRSYCSALAAR</sequence>